<name>C4XP91_SOLM1</name>
<feature type="compositionally biased region" description="Basic residues" evidence="1">
    <location>
        <begin position="34"/>
        <end position="43"/>
    </location>
</feature>
<evidence type="ECO:0000313" key="3">
    <source>
        <dbReference type="Proteomes" id="UP000009071"/>
    </source>
</evidence>
<evidence type="ECO:0008006" key="4">
    <source>
        <dbReference type="Google" id="ProtNLM"/>
    </source>
</evidence>
<dbReference type="STRING" id="573370.DMR_15810"/>
<dbReference type="eggNOG" id="COG3584">
    <property type="taxonomic scope" value="Bacteria"/>
</dbReference>
<gene>
    <name evidence="2" type="ordered locus">DMR_15810</name>
</gene>
<feature type="region of interest" description="Disordered" evidence="1">
    <location>
        <begin position="1"/>
        <end position="73"/>
    </location>
</feature>
<dbReference type="Proteomes" id="UP000009071">
    <property type="component" value="Chromosome"/>
</dbReference>
<dbReference type="EMBL" id="AP010904">
    <property type="protein sequence ID" value="BAH75072.1"/>
    <property type="molecule type" value="Genomic_DNA"/>
</dbReference>
<dbReference type="CDD" id="cd22784">
    <property type="entry name" value="DPBB_MltA_YuiC-like"/>
    <property type="match status" value="1"/>
</dbReference>
<reference evidence="2 3" key="1">
    <citation type="journal article" date="2009" name="Genome Res.">
        <title>Whole genome sequence of Desulfovibrio magneticus strain RS-1 revealed common gene clusters in magnetotactic bacteria.</title>
        <authorList>
            <person name="Nakazawa H."/>
            <person name="Arakaki A."/>
            <person name="Narita-Yamada S."/>
            <person name="Yashiro I."/>
            <person name="Jinno K."/>
            <person name="Aoki N."/>
            <person name="Tsuruyama A."/>
            <person name="Okamura Y."/>
            <person name="Tanikawa S."/>
            <person name="Fujita N."/>
            <person name="Takeyama H."/>
            <person name="Matsunaga T."/>
        </authorList>
    </citation>
    <scope>NUCLEOTIDE SEQUENCE [LARGE SCALE GENOMIC DNA]</scope>
    <source>
        <strain evidence="3">ATCC 700980 / DSM 13731 / RS-1</strain>
    </source>
</reference>
<evidence type="ECO:0000313" key="2">
    <source>
        <dbReference type="EMBL" id="BAH75072.1"/>
    </source>
</evidence>
<dbReference type="KEGG" id="dma:DMR_15810"/>
<proteinExistence type="predicted"/>
<feature type="compositionally biased region" description="Polar residues" evidence="1">
    <location>
        <begin position="1"/>
        <end position="11"/>
    </location>
</feature>
<dbReference type="AlphaFoldDB" id="C4XP91"/>
<protein>
    <recommendedName>
        <fullName evidence="4">3D domain-containing protein</fullName>
    </recommendedName>
</protein>
<sequence length="241" mass="26001">MPRPASKTTPMRASPRRRQSAAGACLAPREPLHQRGRPRRPGHTRPTYSRRQQASICQMPASTARSPRSHGATMRQARIVITALTLLVTSLSLPGCATARGGSQLAEAAPSTAKKKPEEAAVGRLDDPGYLFGTRPLAPSKSVRVKALAYTGCSPKAKNKRATRGAWGDVLTRDGKAVAVSPDLLDMGLDRGDLITIEGLGQFKVLDIMHGRHDKTIDIFYGDDACGAVQWGKRTLTITWQ</sequence>
<dbReference type="HOGENOM" id="CLU_100524_0_0_7"/>
<feature type="compositionally biased region" description="Polar residues" evidence="1">
    <location>
        <begin position="49"/>
        <end position="66"/>
    </location>
</feature>
<keyword evidence="3" id="KW-1185">Reference proteome</keyword>
<accession>C4XP91</accession>
<evidence type="ECO:0000256" key="1">
    <source>
        <dbReference type="SAM" id="MobiDB-lite"/>
    </source>
</evidence>
<organism evidence="2 3">
    <name type="scientific">Solidesulfovibrio magneticus (strain ATCC 700980 / DSM 13731 / RS-1)</name>
    <name type="common">Desulfovibrio magneticus</name>
    <dbReference type="NCBI Taxonomy" id="573370"/>
    <lineage>
        <taxon>Bacteria</taxon>
        <taxon>Pseudomonadati</taxon>
        <taxon>Thermodesulfobacteriota</taxon>
        <taxon>Desulfovibrionia</taxon>
        <taxon>Desulfovibrionales</taxon>
        <taxon>Desulfovibrionaceae</taxon>
        <taxon>Solidesulfovibrio</taxon>
    </lineage>
</organism>